<feature type="domain" description="Bacterial DNA polymerase III alpha subunit NTPase" evidence="5">
    <location>
        <begin position="2"/>
        <end position="75"/>
    </location>
</feature>
<feature type="region of interest" description="Disordered" evidence="4">
    <location>
        <begin position="58"/>
        <end position="77"/>
    </location>
</feature>
<protein>
    <submittedName>
        <fullName evidence="6">Error-prone DNA polymerase</fullName>
    </submittedName>
</protein>
<keyword evidence="1" id="KW-0963">Cytoplasm</keyword>
<sequence>MHGFVRVALQLGILCQGCGSAVNSAVCFALRITELDPIRINLLFERFISHERDEPPDINVDFEHNRRESEADYPRELGRYQLHSDPAHY</sequence>
<dbReference type="InterPro" id="IPR004805">
    <property type="entry name" value="DnaE2/DnaE/PolC"/>
</dbReference>
<dbReference type="GO" id="GO:0006260">
    <property type="term" value="P:DNA replication"/>
    <property type="evidence" value="ECO:0007669"/>
    <property type="project" value="InterPro"/>
</dbReference>
<keyword evidence="3" id="KW-0234">DNA repair</keyword>
<evidence type="ECO:0000313" key="7">
    <source>
        <dbReference type="Proteomes" id="UP000183046"/>
    </source>
</evidence>
<evidence type="ECO:0000256" key="4">
    <source>
        <dbReference type="SAM" id="MobiDB-lite"/>
    </source>
</evidence>
<dbReference type="GO" id="GO:0006281">
    <property type="term" value="P:DNA repair"/>
    <property type="evidence" value="ECO:0007669"/>
    <property type="project" value="UniProtKB-KW"/>
</dbReference>
<organism evidence="6 7">
    <name type="scientific">Pseudomonas oryzihabitans</name>
    <dbReference type="NCBI Taxonomy" id="47885"/>
    <lineage>
        <taxon>Bacteria</taxon>
        <taxon>Pseudomonadati</taxon>
        <taxon>Pseudomonadota</taxon>
        <taxon>Gammaproteobacteria</taxon>
        <taxon>Pseudomonadales</taxon>
        <taxon>Pseudomonadaceae</taxon>
        <taxon>Pseudomonas</taxon>
    </lineage>
</organism>
<dbReference type="GO" id="GO:0008408">
    <property type="term" value="F:3'-5' exonuclease activity"/>
    <property type="evidence" value="ECO:0007669"/>
    <property type="project" value="InterPro"/>
</dbReference>
<dbReference type="PANTHER" id="PTHR32294">
    <property type="entry name" value="DNA POLYMERASE III SUBUNIT ALPHA"/>
    <property type="match status" value="1"/>
</dbReference>
<dbReference type="InterPro" id="IPR011708">
    <property type="entry name" value="DNA_pol3_alpha_NTPase_dom"/>
</dbReference>
<dbReference type="EMBL" id="FMWB01000015">
    <property type="protein sequence ID" value="SCZ47642.1"/>
    <property type="molecule type" value="Genomic_DNA"/>
</dbReference>
<dbReference type="Pfam" id="PF07733">
    <property type="entry name" value="DNA_pol3_alpha"/>
    <property type="match status" value="1"/>
</dbReference>
<evidence type="ECO:0000256" key="1">
    <source>
        <dbReference type="ARBA" id="ARBA00022490"/>
    </source>
</evidence>
<accession>A0A1G5PDM9</accession>
<name>A0A1G5PDM9_9PSED</name>
<dbReference type="Proteomes" id="UP000183046">
    <property type="component" value="Unassembled WGS sequence"/>
</dbReference>
<proteinExistence type="predicted"/>
<reference evidence="7" key="1">
    <citation type="submission" date="2016-10" db="EMBL/GenBank/DDBJ databases">
        <authorList>
            <person name="de Groot N.N."/>
        </authorList>
    </citation>
    <scope>NUCLEOTIDE SEQUENCE [LARGE SCALE GENOMIC DNA]</scope>
    <source>
        <strain evidence="7">DSM 15758</strain>
    </source>
</reference>
<evidence type="ECO:0000256" key="2">
    <source>
        <dbReference type="ARBA" id="ARBA00022763"/>
    </source>
</evidence>
<keyword evidence="2" id="KW-0227">DNA damage</keyword>
<evidence type="ECO:0000313" key="6">
    <source>
        <dbReference type="EMBL" id="SCZ47642.1"/>
    </source>
</evidence>
<evidence type="ECO:0000259" key="5">
    <source>
        <dbReference type="Pfam" id="PF07733"/>
    </source>
</evidence>
<evidence type="ECO:0000256" key="3">
    <source>
        <dbReference type="ARBA" id="ARBA00023204"/>
    </source>
</evidence>
<gene>
    <name evidence="6" type="ORF">SAMN05216279_11539</name>
</gene>
<dbReference type="PANTHER" id="PTHR32294:SF4">
    <property type="entry name" value="ERROR-PRONE DNA POLYMERASE"/>
    <property type="match status" value="1"/>
</dbReference>
<comment type="caution">
    <text evidence="6">The sequence shown here is derived from an EMBL/GenBank/DDBJ whole genome shotgun (WGS) entry which is preliminary data.</text>
</comment>
<dbReference type="AlphaFoldDB" id="A0A1G5PDM9"/>